<comment type="similarity">
    <text evidence="2 3">Belongs to the DegT/DnrJ/EryC1 family.</text>
</comment>
<proteinExistence type="inferred from homology"/>
<dbReference type="InterPro" id="IPR000653">
    <property type="entry name" value="DegT/StrS_aminotransferase"/>
</dbReference>
<dbReference type="EMBL" id="MPJC01000008">
    <property type="protein sequence ID" value="OKA20321.1"/>
    <property type="molecule type" value="Genomic_DNA"/>
</dbReference>
<keyword evidence="4" id="KW-0808">Transferase</keyword>
<protein>
    <submittedName>
        <fullName evidence="4">Aminotransferase</fullName>
    </submittedName>
</protein>
<accession>A0ABX3E847</accession>
<dbReference type="Proteomes" id="UP000186677">
    <property type="component" value="Unassembled WGS sequence"/>
</dbReference>
<dbReference type="InterPro" id="IPR015421">
    <property type="entry name" value="PyrdxlP-dep_Trfase_major"/>
</dbReference>
<evidence type="ECO:0000313" key="5">
    <source>
        <dbReference type="Proteomes" id="UP000186677"/>
    </source>
</evidence>
<dbReference type="PANTHER" id="PTHR30244:SF34">
    <property type="entry name" value="DTDP-4-AMINO-4,6-DIDEOXYGALACTOSE TRANSAMINASE"/>
    <property type="match status" value="1"/>
</dbReference>
<dbReference type="InterPro" id="IPR015424">
    <property type="entry name" value="PyrdxlP-dep_Trfase"/>
</dbReference>
<dbReference type="Gene3D" id="3.90.1150.10">
    <property type="entry name" value="Aspartate Aminotransferase, domain 1"/>
    <property type="match status" value="1"/>
</dbReference>
<evidence type="ECO:0000313" key="4">
    <source>
        <dbReference type="EMBL" id="OKA20321.1"/>
    </source>
</evidence>
<keyword evidence="1 3" id="KW-0663">Pyridoxal phosphate</keyword>
<keyword evidence="5" id="KW-1185">Reference proteome</keyword>
<dbReference type="PANTHER" id="PTHR30244">
    <property type="entry name" value="TRANSAMINASE"/>
    <property type="match status" value="1"/>
</dbReference>
<organism evidence="4 5">
    <name type="scientific">Pseudomonas versuta</name>
    <dbReference type="NCBI Taxonomy" id="1788301"/>
    <lineage>
        <taxon>Bacteria</taxon>
        <taxon>Pseudomonadati</taxon>
        <taxon>Pseudomonadota</taxon>
        <taxon>Gammaproteobacteria</taxon>
        <taxon>Pseudomonadales</taxon>
        <taxon>Pseudomonadaceae</taxon>
        <taxon>Pseudomonas</taxon>
    </lineage>
</organism>
<dbReference type="RefSeq" id="WP_060691414.1">
    <property type="nucleotide sequence ID" value="NZ_CP012676.1"/>
</dbReference>
<evidence type="ECO:0000256" key="2">
    <source>
        <dbReference type="ARBA" id="ARBA00037999"/>
    </source>
</evidence>
<sequence length="392" mass="43756">MLNTSFSPWPSFTVEEADAVRDVILSNKVNYWTGQETRSFEKEFAAWSGTEYAVALANGTVALDLALKALGIGAGDEVIVTSRTFLASVSSIVNAGAVPVFADVDLDSQNFTVETISAVLTPRTKALICVHLAGWPCDMDPIMALANEHGLKVIEDCAQAHGAHYKGRPVGSIGHVGAWSFCQDKIMTTGGEGGMVTTNDRQLWADMWAYKDHGKSWEAVYEREHAPGFRWLHESFGTNWRMLEVQAVIGRIQLRRMQDWQADRLKNAMCIWETARQLPSLRVPVVPVDDVHAAYKCYVFVRPEQLRADWSRDRILNEIISRGVPAFSGSCSEVYLEKAFDNTGWRPEQRLEHAKELGETSMMFLVHPTLTEAEINLTCRVLSEVVQEASFV</sequence>
<dbReference type="Pfam" id="PF01041">
    <property type="entry name" value="DegT_DnrJ_EryC1"/>
    <property type="match status" value="1"/>
</dbReference>
<dbReference type="PIRSF" id="PIRSF000390">
    <property type="entry name" value="PLP_StrS"/>
    <property type="match status" value="1"/>
</dbReference>
<reference evidence="4 5" key="1">
    <citation type="submission" date="2016-11" db="EMBL/GenBank/DDBJ databases">
        <title>Draft genome of Pseudomonas versuta A4R1.5.</title>
        <authorList>
            <person name="See-Too W.-S."/>
        </authorList>
    </citation>
    <scope>NUCLEOTIDE SEQUENCE [LARGE SCALE GENOMIC DNA]</scope>
    <source>
        <strain evidence="4 5">A4R1.5</strain>
    </source>
</reference>
<dbReference type="CDD" id="cd00616">
    <property type="entry name" value="AHBA_syn"/>
    <property type="match status" value="1"/>
</dbReference>
<evidence type="ECO:0000256" key="3">
    <source>
        <dbReference type="RuleBase" id="RU004508"/>
    </source>
</evidence>
<dbReference type="GO" id="GO:0008483">
    <property type="term" value="F:transaminase activity"/>
    <property type="evidence" value="ECO:0007669"/>
    <property type="project" value="UniProtKB-KW"/>
</dbReference>
<keyword evidence="4" id="KW-0032">Aminotransferase</keyword>
<dbReference type="Gene3D" id="3.40.640.10">
    <property type="entry name" value="Type I PLP-dependent aspartate aminotransferase-like (Major domain)"/>
    <property type="match status" value="1"/>
</dbReference>
<dbReference type="InterPro" id="IPR015422">
    <property type="entry name" value="PyrdxlP-dep_Trfase_small"/>
</dbReference>
<gene>
    <name evidence="4" type="ORF">BOH73_14940</name>
</gene>
<name>A0ABX3E847_9PSED</name>
<evidence type="ECO:0000256" key="1">
    <source>
        <dbReference type="ARBA" id="ARBA00022898"/>
    </source>
</evidence>
<comment type="caution">
    <text evidence="4">The sequence shown here is derived from an EMBL/GenBank/DDBJ whole genome shotgun (WGS) entry which is preliminary data.</text>
</comment>
<dbReference type="SUPFAM" id="SSF53383">
    <property type="entry name" value="PLP-dependent transferases"/>
    <property type="match status" value="1"/>
</dbReference>